<evidence type="ECO:0000256" key="6">
    <source>
        <dbReference type="SAM" id="MobiDB-lite"/>
    </source>
</evidence>
<feature type="transmembrane region" description="Helical" evidence="7">
    <location>
        <begin position="168"/>
        <end position="192"/>
    </location>
</feature>
<dbReference type="Pfam" id="PF01061">
    <property type="entry name" value="ABC2_membrane"/>
    <property type="match status" value="1"/>
</dbReference>
<dbReference type="PANTHER" id="PTHR48041:SF27">
    <property type="entry name" value="ABC TRANSPORTER G FAMILY MEMBER 8"/>
    <property type="match status" value="1"/>
</dbReference>
<name>A0A5P1EME6_ASPOF</name>
<evidence type="ECO:0000256" key="7">
    <source>
        <dbReference type="SAM" id="Phobius"/>
    </source>
</evidence>
<dbReference type="GO" id="GO:0140359">
    <property type="term" value="F:ABC-type transporter activity"/>
    <property type="evidence" value="ECO:0007669"/>
    <property type="project" value="InterPro"/>
</dbReference>
<feature type="region of interest" description="Disordered" evidence="6">
    <location>
        <begin position="1"/>
        <end position="29"/>
    </location>
</feature>
<gene>
    <name evidence="9" type="ORF">A4U43_C06F14060</name>
</gene>
<dbReference type="InterPro" id="IPR013525">
    <property type="entry name" value="ABC2_TM"/>
</dbReference>
<dbReference type="EMBL" id="CM007386">
    <property type="protein sequence ID" value="ONK66964.1"/>
    <property type="molecule type" value="Genomic_DNA"/>
</dbReference>
<keyword evidence="4 7" id="KW-1133">Transmembrane helix</keyword>
<keyword evidence="10" id="KW-1185">Reference proteome</keyword>
<proteinExistence type="predicted"/>
<organism evidence="9 10">
    <name type="scientific">Asparagus officinalis</name>
    <name type="common">Garden asparagus</name>
    <dbReference type="NCBI Taxonomy" id="4686"/>
    <lineage>
        <taxon>Eukaryota</taxon>
        <taxon>Viridiplantae</taxon>
        <taxon>Streptophyta</taxon>
        <taxon>Embryophyta</taxon>
        <taxon>Tracheophyta</taxon>
        <taxon>Spermatophyta</taxon>
        <taxon>Magnoliopsida</taxon>
        <taxon>Liliopsida</taxon>
        <taxon>Asparagales</taxon>
        <taxon>Asparagaceae</taxon>
        <taxon>Asparagoideae</taxon>
        <taxon>Asparagus</taxon>
    </lineage>
</organism>
<evidence type="ECO:0000313" key="10">
    <source>
        <dbReference type="Proteomes" id="UP000243459"/>
    </source>
</evidence>
<dbReference type="PANTHER" id="PTHR48041">
    <property type="entry name" value="ABC TRANSPORTER G FAMILY MEMBER 28"/>
    <property type="match status" value="1"/>
</dbReference>
<feature type="transmembrane region" description="Helical" evidence="7">
    <location>
        <begin position="136"/>
        <end position="162"/>
    </location>
</feature>
<feature type="transmembrane region" description="Helical" evidence="7">
    <location>
        <begin position="60"/>
        <end position="82"/>
    </location>
</feature>
<dbReference type="GO" id="GO:0016020">
    <property type="term" value="C:membrane"/>
    <property type="evidence" value="ECO:0007669"/>
    <property type="project" value="UniProtKB-SubCell"/>
</dbReference>
<comment type="subcellular location">
    <subcellularLocation>
        <location evidence="1">Membrane</location>
        <topology evidence="1">Multi-pass membrane protein</topology>
    </subcellularLocation>
</comment>
<evidence type="ECO:0000256" key="5">
    <source>
        <dbReference type="ARBA" id="ARBA00023136"/>
    </source>
</evidence>
<dbReference type="InterPro" id="IPR050352">
    <property type="entry name" value="ABCG_transporters"/>
</dbReference>
<evidence type="ECO:0000313" key="9">
    <source>
        <dbReference type="EMBL" id="ONK66964.1"/>
    </source>
</evidence>
<evidence type="ECO:0000256" key="4">
    <source>
        <dbReference type="ARBA" id="ARBA00022989"/>
    </source>
</evidence>
<keyword evidence="5 7" id="KW-0472">Membrane</keyword>
<accession>A0A5P1EME6</accession>
<feature type="domain" description="ABC-2 type transporter transmembrane" evidence="8">
    <location>
        <begin position="42"/>
        <end position="251"/>
    </location>
</feature>
<keyword evidence="3 7" id="KW-0812">Transmembrane</keyword>
<evidence type="ECO:0000256" key="1">
    <source>
        <dbReference type="ARBA" id="ARBA00004141"/>
    </source>
</evidence>
<reference evidence="10" key="1">
    <citation type="journal article" date="2017" name="Nat. Commun.">
        <title>The asparagus genome sheds light on the origin and evolution of a young Y chromosome.</title>
        <authorList>
            <person name="Harkess A."/>
            <person name="Zhou J."/>
            <person name="Xu C."/>
            <person name="Bowers J.E."/>
            <person name="Van der Hulst R."/>
            <person name="Ayyampalayam S."/>
            <person name="Mercati F."/>
            <person name="Riccardi P."/>
            <person name="McKain M.R."/>
            <person name="Kakrana A."/>
            <person name="Tang H."/>
            <person name="Ray J."/>
            <person name="Groenendijk J."/>
            <person name="Arikit S."/>
            <person name="Mathioni S.M."/>
            <person name="Nakano M."/>
            <person name="Shan H."/>
            <person name="Telgmann-Rauber A."/>
            <person name="Kanno A."/>
            <person name="Yue Z."/>
            <person name="Chen H."/>
            <person name="Li W."/>
            <person name="Chen Y."/>
            <person name="Xu X."/>
            <person name="Zhang Y."/>
            <person name="Luo S."/>
            <person name="Chen H."/>
            <person name="Gao J."/>
            <person name="Mao Z."/>
            <person name="Pires J.C."/>
            <person name="Luo M."/>
            <person name="Kudrna D."/>
            <person name="Wing R.A."/>
            <person name="Meyers B.C."/>
            <person name="Yi K."/>
            <person name="Kong H."/>
            <person name="Lavrijsen P."/>
            <person name="Sunseri F."/>
            <person name="Falavigna A."/>
            <person name="Ye Y."/>
            <person name="Leebens-Mack J.H."/>
            <person name="Chen G."/>
        </authorList>
    </citation>
    <scope>NUCLEOTIDE SEQUENCE [LARGE SCALE GENOMIC DNA]</scope>
    <source>
        <strain evidence="10">cv. DH0086</strain>
    </source>
</reference>
<dbReference type="Gramene" id="ONK66964">
    <property type="protein sequence ID" value="ONK66964"/>
    <property type="gene ID" value="A4U43_C06F14060"/>
</dbReference>
<evidence type="ECO:0000259" key="8">
    <source>
        <dbReference type="Pfam" id="PF01061"/>
    </source>
</evidence>
<dbReference type="AlphaFoldDB" id="A0A5P1EME6"/>
<sequence>MEIVDQLPITKSSAFSQSSPPPPGKFKKRATEVRYTSSRAREIATLYIRFCKIIYRSKQLLFTNTLEALIVGFLLGTIYIHVDYNKQGMDNRLGFFAFTLTFLLSSTTETLPIFVNERPILLREISSGVYRLSSHLIANTLVFLPYLFIISLLYSFSVYFIVGLCSSWTAFANFVMIVWTVILTANSFVLFVSSMSPNYIAGTTLVTVSLAAFFLFSGYFLSKESMPAYWLFMHYLSPYKYGLDAMLANEYACEAGRCFEWSEEERAVCVVAGKDVLESRGLRVGQRWENLEVLVGYFVLYRVLYWVVLSRRAASTLTTINDFMSNIQDSGTSESCIGYLPCGIVHSRSDMEVKLLWLAKGSKSPSTIITTLGMMGPFEVSQAFDGHVPLDLEGSSQERFKAIQLGDYATLQEMITDAMFSIPKEGASGKPHFLFGDNNPNDTSIFNCTKEHWYYTHGDRHYYVPTIEHQVCFMYLQSLVVPRLMHFALTNKEDHEDAPVE</sequence>
<evidence type="ECO:0000256" key="3">
    <source>
        <dbReference type="ARBA" id="ARBA00022692"/>
    </source>
</evidence>
<evidence type="ECO:0000256" key="2">
    <source>
        <dbReference type="ARBA" id="ARBA00022448"/>
    </source>
</evidence>
<protein>
    <recommendedName>
        <fullName evidence="8">ABC-2 type transporter transmembrane domain-containing protein</fullName>
    </recommendedName>
</protein>
<keyword evidence="2" id="KW-0813">Transport</keyword>
<feature type="transmembrane region" description="Helical" evidence="7">
    <location>
        <begin position="199"/>
        <end position="221"/>
    </location>
</feature>
<feature type="transmembrane region" description="Helical" evidence="7">
    <location>
        <begin position="94"/>
        <end position="115"/>
    </location>
</feature>
<dbReference type="Proteomes" id="UP000243459">
    <property type="component" value="Chromosome 6"/>
</dbReference>